<evidence type="ECO:0000313" key="4">
    <source>
        <dbReference type="Proteomes" id="UP000186922"/>
    </source>
</evidence>
<evidence type="ECO:0000256" key="1">
    <source>
        <dbReference type="SAM" id="SignalP"/>
    </source>
</evidence>
<keyword evidence="4" id="KW-1185">Reference proteome</keyword>
<keyword evidence="1" id="KW-0732">Signal</keyword>
<comment type="caution">
    <text evidence="3">The sequence shown here is derived from an EMBL/GenBank/DDBJ whole genome shotgun (WGS) entry which is preliminary data.</text>
</comment>
<dbReference type="Pfam" id="PF00144">
    <property type="entry name" value="Beta-lactamase"/>
    <property type="match status" value="1"/>
</dbReference>
<feature type="domain" description="Beta-lactamase-related" evidence="2">
    <location>
        <begin position="141"/>
        <end position="529"/>
    </location>
</feature>
<dbReference type="EMBL" id="BDGG01000001">
    <property type="protein sequence ID" value="GAU90084.1"/>
    <property type="molecule type" value="Genomic_DNA"/>
</dbReference>
<gene>
    <name evidence="3" type="primary">RvY_02555</name>
    <name evidence="3" type="synonym">RvY_02555.1</name>
    <name evidence="3" type="ORF">RvY_02555-1</name>
</gene>
<organism evidence="3 4">
    <name type="scientific">Ramazzottius varieornatus</name>
    <name type="common">Water bear</name>
    <name type="synonym">Tardigrade</name>
    <dbReference type="NCBI Taxonomy" id="947166"/>
    <lineage>
        <taxon>Eukaryota</taxon>
        <taxon>Metazoa</taxon>
        <taxon>Ecdysozoa</taxon>
        <taxon>Tardigrada</taxon>
        <taxon>Eutardigrada</taxon>
        <taxon>Parachela</taxon>
        <taxon>Hypsibioidea</taxon>
        <taxon>Ramazzottiidae</taxon>
        <taxon>Ramazzottius</taxon>
    </lineage>
</organism>
<dbReference type="PANTHER" id="PTHR46520:SF1">
    <property type="entry name" value="SERINE BETA-LACTAMASE-LIKE PROTEIN LACTB, MITOCHONDRIAL"/>
    <property type="match status" value="1"/>
</dbReference>
<sequence length="552" mass="62501">MAAWTKLGLLTGLGGAMSVWAAHKTRRSFGCYADTAFEHHPNIRDLSSSPAYHLVNNFWLPQDHQQPFWNTGPATAFPLHFINQLQNQPVHLEDDDAHEDSFDHGDNFGLLSTGSAVVGSTLFHHGYGRKISIKEAVPKARRMLKKHMQEIGAPGLVVGVSIDGHVVWTEGLGYSDFENSLPCQANTVMRIASISKAISMTIVAKLWEQGLLDLDKPIQEYVPEFPMKTFEGHPVTITCRQLVSHLSGIRHYSKTKKTDEEYLVDPPQNIDKKSRDEKKPTVLAKYNEFDEKEYYLKESFPKVSDALKVFQDDPVLVEPGTEFLYTTYGFTLLSAVIESVTKRKFTENMKDLLRDFDMTNTFLDEHEPIIHNRSRNYRRDKLGRLKNAPYVDNSYKWAGGGLVSTVGDLLKFAHLLLYAAQVRNPSDKPGYLKAETLERMWTLVDHTKKNKFVENGYGMGWMVVPERFVGGWCLQQPHVVYHTGGAIGASSVLTLLPREKNVMSWDEYPNVQDGKKPPQGIVVTLIVNLEQASLYKKSVEIAQLFDRVDIHH</sequence>
<feature type="chain" id="PRO_5008897300" description="Beta-lactamase-related domain-containing protein" evidence="1">
    <location>
        <begin position="22"/>
        <end position="552"/>
    </location>
</feature>
<accession>A0A1D1UK33</accession>
<evidence type="ECO:0000259" key="2">
    <source>
        <dbReference type="Pfam" id="PF00144"/>
    </source>
</evidence>
<dbReference type="InterPro" id="IPR001466">
    <property type="entry name" value="Beta-lactam-related"/>
</dbReference>
<dbReference type="AlphaFoldDB" id="A0A1D1UK33"/>
<dbReference type="STRING" id="947166.A0A1D1UK33"/>
<dbReference type="SUPFAM" id="SSF56601">
    <property type="entry name" value="beta-lactamase/transpeptidase-like"/>
    <property type="match status" value="1"/>
</dbReference>
<dbReference type="GO" id="GO:0005739">
    <property type="term" value="C:mitochondrion"/>
    <property type="evidence" value="ECO:0007669"/>
    <property type="project" value="TreeGrafter"/>
</dbReference>
<dbReference type="GO" id="GO:0019216">
    <property type="term" value="P:regulation of lipid metabolic process"/>
    <property type="evidence" value="ECO:0007669"/>
    <property type="project" value="TreeGrafter"/>
</dbReference>
<reference evidence="3 4" key="1">
    <citation type="journal article" date="2016" name="Nat. Commun.">
        <title>Extremotolerant tardigrade genome and improved radiotolerance of human cultured cells by tardigrade-unique protein.</title>
        <authorList>
            <person name="Hashimoto T."/>
            <person name="Horikawa D.D."/>
            <person name="Saito Y."/>
            <person name="Kuwahara H."/>
            <person name="Kozuka-Hata H."/>
            <person name="Shin-I T."/>
            <person name="Minakuchi Y."/>
            <person name="Ohishi K."/>
            <person name="Motoyama A."/>
            <person name="Aizu T."/>
            <person name="Enomoto A."/>
            <person name="Kondo K."/>
            <person name="Tanaka S."/>
            <person name="Hara Y."/>
            <person name="Koshikawa S."/>
            <person name="Sagara H."/>
            <person name="Miura T."/>
            <person name="Yokobori S."/>
            <person name="Miyagawa K."/>
            <person name="Suzuki Y."/>
            <person name="Kubo T."/>
            <person name="Oyama M."/>
            <person name="Kohara Y."/>
            <person name="Fujiyama A."/>
            <person name="Arakawa K."/>
            <person name="Katayama T."/>
            <person name="Toyoda A."/>
            <person name="Kunieda T."/>
        </authorList>
    </citation>
    <scope>NUCLEOTIDE SEQUENCE [LARGE SCALE GENOMIC DNA]</scope>
    <source>
        <strain evidence="3 4">YOKOZUNA-1</strain>
    </source>
</reference>
<evidence type="ECO:0000313" key="3">
    <source>
        <dbReference type="EMBL" id="GAU90084.1"/>
    </source>
</evidence>
<dbReference type="PANTHER" id="PTHR46520">
    <property type="entry name" value="SERINE BETA-LACTAMASE-LIKE PROTEIN LACTB, MITOCHONDRIAL"/>
    <property type="match status" value="1"/>
</dbReference>
<dbReference type="Proteomes" id="UP000186922">
    <property type="component" value="Unassembled WGS sequence"/>
</dbReference>
<dbReference type="Gene3D" id="3.40.710.10">
    <property type="entry name" value="DD-peptidase/beta-lactamase superfamily"/>
    <property type="match status" value="1"/>
</dbReference>
<feature type="signal peptide" evidence="1">
    <location>
        <begin position="1"/>
        <end position="21"/>
    </location>
</feature>
<dbReference type="InterPro" id="IPR052794">
    <property type="entry name" value="Mito_Ser_Protease_LACTB"/>
</dbReference>
<dbReference type="GO" id="GO:0008233">
    <property type="term" value="F:peptidase activity"/>
    <property type="evidence" value="ECO:0007669"/>
    <property type="project" value="TreeGrafter"/>
</dbReference>
<proteinExistence type="predicted"/>
<dbReference type="GO" id="GO:0006508">
    <property type="term" value="P:proteolysis"/>
    <property type="evidence" value="ECO:0007669"/>
    <property type="project" value="TreeGrafter"/>
</dbReference>
<dbReference type="InterPro" id="IPR012338">
    <property type="entry name" value="Beta-lactam/transpept-like"/>
</dbReference>
<dbReference type="OrthoDB" id="5946976at2759"/>
<protein>
    <recommendedName>
        <fullName evidence="2">Beta-lactamase-related domain-containing protein</fullName>
    </recommendedName>
</protein>
<name>A0A1D1UK33_RAMVA</name>